<name>A0A6J4RSV6_9ACTN</name>
<feature type="compositionally biased region" description="Basic and acidic residues" evidence="1">
    <location>
        <begin position="75"/>
        <end position="95"/>
    </location>
</feature>
<feature type="region of interest" description="Disordered" evidence="1">
    <location>
        <begin position="1"/>
        <end position="20"/>
    </location>
</feature>
<dbReference type="EMBL" id="CADCVJ010000164">
    <property type="protein sequence ID" value="CAA9480092.1"/>
    <property type="molecule type" value="Genomic_DNA"/>
</dbReference>
<feature type="non-terminal residue" evidence="2">
    <location>
        <position position="1"/>
    </location>
</feature>
<feature type="compositionally biased region" description="Pro residues" evidence="1">
    <location>
        <begin position="53"/>
        <end position="62"/>
    </location>
</feature>
<evidence type="ECO:0000256" key="1">
    <source>
        <dbReference type="SAM" id="MobiDB-lite"/>
    </source>
</evidence>
<feature type="compositionally biased region" description="Basic and acidic residues" evidence="1">
    <location>
        <begin position="208"/>
        <end position="224"/>
    </location>
</feature>
<sequence>DERDRAAADGDAVPRPPRGAALAHHLVARGAHRRVRRGVLPRHAAQRDRVPAAPDPPVPERPAPGLHAPGRPAQHHHDRDVRARRRDREPVHHLPDLGVPLAGALRPREARGAPAPVRGHGALRGRGERRVHVRAPVHAQLPARLPEREPRLDDHRARLLRLRDRDVARVRRGVRDADPHRAPHRVRRGHAAVPQAVPALRDRAVRARLGDHHAGRRGDGDRGARRPAVRTLRVQHRAVVARPPPAARGRGGGGGGRGDGV</sequence>
<accession>A0A6J4RSV6</accession>
<feature type="region of interest" description="Disordered" evidence="1">
    <location>
        <begin position="27"/>
        <end position="99"/>
    </location>
</feature>
<protein>
    <submittedName>
        <fullName evidence="2">Twin-arginine translocation protein TatC</fullName>
    </submittedName>
</protein>
<proteinExistence type="predicted"/>
<feature type="non-terminal residue" evidence="2">
    <location>
        <position position="261"/>
    </location>
</feature>
<evidence type="ECO:0000313" key="2">
    <source>
        <dbReference type="EMBL" id="CAA9480092.1"/>
    </source>
</evidence>
<gene>
    <name evidence="2" type="ORF">AVDCRST_MAG38-1961</name>
</gene>
<dbReference type="AlphaFoldDB" id="A0A6J4RSV6"/>
<feature type="compositionally biased region" description="Basic residues" evidence="1">
    <location>
        <begin position="225"/>
        <end position="236"/>
    </location>
</feature>
<feature type="compositionally biased region" description="Gly residues" evidence="1">
    <location>
        <begin position="249"/>
        <end position="261"/>
    </location>
</feature>
<reference evidence="2" key="1">
    <citation type="submission" date="2020-02" db="EMBL/GenBank/DDBJ databases">
        <authorList>
            <person name="Meier V. D."/>
        </authorList>
    </citation>
    <scope>NUCLEOTIDE SEQUENCE</scope>
    <source>
        <strain evidence="2">AVDCRST_MAG38</strain>
    </source>
</reference>
<organism evidence="2">
    <name type="scientific">uncultured Solirubrobacteraceae bacterium</name>
    <dbReference type="NCBI Taxonomy" id="1162706"/>
    <lineage>
        <taxon>Bacteria</taxon>
        <taxon>Bacillati</taxon>
        <taxon>Actinomycetota</taxon>
        <taxon>Thermoleophilia</taxon>
        <taxon>Solirubrobacterales</taxon>
        <taxon>Solirubrobacteraceae</taxon>
        <taxon>environmental samples</taxon>
    </lineage>
</organism>
<feature type="compositionally biased region" description="Basic residues" evidence="1">
    <location>
        <begin position="27"/>
        <end position="40"/>
    </location>
</feature>
<feature type="region of interest" description="Disordered" evidence="1">
    <location>
        <begin position="208"/>
        <end position="261"/>
    </location>
</feature>
<feature type="compositionally biased region" description="Low complexity" evidence="1">
    <location>
        <begin position="9"/>
        <end position="20"/>
    </location>
</feature>